<evidence type="ECO:0000256" key="4">
    <source>
        <dbReference type="ARBA" id="ARBA00022741"/>
    </source>
</evidence>
<dbReference type="Proteomes" id="UP000011083">
    <property type="component" value="Unassembled WGS sequence"/>
</dbReference>
<comment type="similarity">
    <text evidence="2">Belongs to the AAA ATPase family. BCS1 subfamily.</text>
</comment>
<evidence type="ECO:0000259" key="14">
    <source>
        <dbReference type="SMART" id="SM00382"/>
    </source>
</evidence>
<keyword evidence="8 13" id="KW-1133">Transmembrane helix</keyword>
<keyword evidence="7" id="KW-0067">ATP-binding</keyword>
<dbReference type="AlphaFoldDB" id="L8GJ22"/>
<dbReference type="Pfam" id="PF00004">
    <property type="entry name" value="AAA"/>
    <property type="match status" value="1"/>
</dbReference>
<evidence type="ECO:0000256" key="12">
    <source>
        <dbReference type="SAM" id="MobiDB-lite"/>
    </source>
</evidence>
<sequence length="502" mass="56806">MEWLANALGLLQSQVVAGGLAVLLLGWLFAHVRTGAALIADYLTQKVVVSVEVTQREEAFDWILQWLAQQPKSSFASHNYRHMLFLLSSLGPMQRFRRQQKLEVVSKSPPQLKYLPGQGLHLLWWRGSLIWVTKTRRSQPEHVTNMNGQTQVEPGGVLVLSTLGRSLEPIDSLVKSAMEASRSNDQGCTVIYNVDASFGGWKRAITKPERSVESVILDSDVAEELLQDAKEFLTSADWYTTLGIPYRRAYLFHGKPGCGKTSFVAAMAAKLGFSVCVLNLSEKNLNDSSLNMWLVEAPQNSIILLEDVDVAFLNQDRSSKKSEGKSAYEDLFGRPRTVTFSGLLNAIDGIASQEGRLFVMTTNHMEHLDPALIRPGRVDKVVHFGLASMLQVERMFLRFYPGEEALARQFAQQVGEGKVSMAMLQGYFMAHKKDPLRAAGSVSALQEQVDKEEEAERRREQAARRRREEEEEEELDRVEREREERARRRREREERRQAQAAE</sequence>
<dbReference type="GO" id="GO:0016887">
    <property type="term" value="F:ATP hydrolysis activity"/>
    <property type="evidence" value="ECO:0007669"/>
    <property type="project" value="InterPro"/>
</dbReference>
<evidence type="ECO:0000256" key="13">
    <source>
        <dbReference type="SAM" id="Phobius"/>
    </source>
</evidence>
<evidence type="ECO:0000256" key="7">
    <source>
        <dbReference type="ARBA" id="ARBA00022840"/>
    </source>
</evidence>
<dbReference type="RefSeq" id="XP_004334174.1">
    <property type="nucleotide sequence ID" value="XM_004334126.1"/>
</dbReference>
<reference evidence="16 17" key="1">
    <citation type="journal article" date="2013" name="Genome Biol.">
        <title>Genome of Acanthamoeba castellanii highlights extensive lateral gene transfer and early evolution of tyrosine kinase signaling.</title>
        <authorList>
            <person name="Clarke M."/>
            <person name="Lohan A.J."/>
            <person name="Liu B."/>
            <person name="Lagkouvardos I."/>
            <person name="Roy S."/>
            <person name="Zafar N."/>
            <person name="Bertelli C."/>
            <person name="Schilde C."/>
            <person name="Kianianmomeni A."/>
            <person name="Burglin T.R."/>
            <person name="Frech C."/>
            <person name="Turcotte B."/>
            <person name="Kopec K.O."/>
            <person name="Synnott J.M."/>
            <person name="Choo C."/>
            <person name="Paponov I."/>
            <person name="Finkler A."/>
            <person name="Soon Heng Tan C."/>
            <person name="Hutchins A.P."/>
            <person name="Weinmeier T."/>
            <person name="Rattei T."/>
            <person name="Chu J.S."/>
            <person name="Gimenez G."/>
            <person name="Irimia M."/>
            <person name="Rigden D.J."/>
            <person name="Fitzpatrick D.A."/>
            <person name="Lorenzo-Morales J."/>
            <person name="Bateman A."/>
            <person name="Chiu C.H."/>
            <person name="Tang P."/>
            <person name="Hegemann P."/>
            <person name="Fromm H."/>
            <person name="Raoult D."/>
            <person name="Greub G."/>
            <person name="Miranda-Saavedra D."/>
            <person name="Chen N."/>
            <person name="Nash P."/>
            <person name="Ginger M.L."/>
            <person name="Horn M."/>
            <person name="Schaap P."/>
            <person name="Caler L."/>
            <person name="Loftus B."/>
        </authorList>
    </citation>
    <scope>NUCLEOTIDE SEQUENCE [LARGE SCALE GENOMIC DNA]</scope>
    <source>
        <strain evidence="16 17">Neff</strain>
    </source>
</reference>
<dbReference type="InterPro" id="IPR014851">
    <property type="entry name" value="BCS1_N"/>
</dbReference>
<dbReference type="InterPro" id="IPR050747">
    <property type="entry name" value="Mitochondrial_chaperone_BCS1"/>
</dbReference>
<evidence type="ECO:0000256" key="9">
    <source>
        <dbReference type="ARBA" id="ARBA00023128"/>
    </source>
</evidence>
<dbReference type="GO" id="GO:0005743">
    <property type="term" value="C:mitochondrial inner membrane"/>
    <property type="evidence" value="ECO:0007669"/>
    <property type="project" value="UniProtKB-SubCell"/>
</dbReference>
<dbReference type="SMART" id="SM01024">
    <property type="entry name" value="BCS1_N"/>
    <property type="match status" value="1"/>
</dbReference>
<evidence type="ECO:0000256" key="10">
    <source>
        <dbReference type="ARBA" id="ARBA00023136"/>
    </source>
</evidence>
<dbReference type="SUPFAM" id="SSF52540">
    <property type="entry name" value="P-loop containing nucleoside triphosphate hydrolases"/>
    <property type="match status" value="1"/>
</dbReference>
<feature type="compositionally biased region" description="Basic and acidic residues" evidence="12">
    <location>
        <begin position="477"/>
        <end position="502"/>
    </location>
</feature>
<keyword evidence="4" id="KW-0547">Nucleotide-binding</keyword>
<comment type="catalytic activity">
    <reaction evidence="11">
        <text>ATP + H2O = ADP + phosphate + H(+)</text>
        <dbReference type="Rhea" id="RHEA:13065"/>
        <dbReference type="ChEBI" id="CHEBI:15377"/>
        <dbReference type="ChEBI" id="CHEBI:15378"/>
        <dbReference type="ChEBI" id="CHEBI:30616"/>
        <dbReference type="ChEBI" id="CHEBI:43474"/>
        <dbReference type="ChEBI" id="CHEBI:456216"/>
    </reaction>
    <physiologicalReaction direction="left-to-right" evidence="11">
        <dbReference type="Rhea" id="RHEA:13066"/>
    </physiologicalReaction>
</comment>
<name>L8GJ22_ACACF</name>
<feature type="transmembrane region" description="Helical" evidence="13">
    <location>
        <begin position="7"/>
        <end position="30"/>
    </location>
</feature>
<evidence type="ECO:0000256" key="11">
    <source>
        <dbReference type="ARBA" id="ARBA00048778"/>
    </source>
</evidence>
<evidence type="ECO:0000256" key="6">
    <source>
        <dbReference type="ARBA" id="ARBA00022801"/>
    </source>
</evidence>
<organism evidence="16 17">
    <name type="scientific">Acanthamoeba castellanii (strain ATCC 30010 / Neff)</name>
    <dbReference type="NCBI Taxonomy" id="1257118"/>
    <lineage>
        <taxon>Eukaryota</taxon>
        <taxon>Amoebozoa</taxon>
        <taxon>Discosea</taxon>
        <taxon>Longamoebia</taxon>
        <taxon>Centramoebida</taxon>
        <taxon>Acanthamoebidae</taxon>
        <taxon>Acanthamoeba</taxon>
    </lineage>
</organism>
<keyword evidence="9" id="KW-0496">Mitochondrion</keyword>
<protein>
    <submittedName>
        <fullName evidence="16">ATPase, AAA domain containing protein</fullName>
    </submittedName>
</protein>
<dbReference type="PANTHER" id="PTHR23070">
    <property type="entry name" value="BCS1 AAA-TYPE ATPASE"/>
    <property type="match status" value="1"/>
</dbReference>
<accession>L8GJ22</accession>
<evidence type="ECO:0000256" key="8">
    <source>
        <dbReference type="ARBA" id="ARBA00022989"/>
    </source>
</evidence>
<dbReference type="CDD" id="cd19510">
    <property type="entry name" value="RecA-like_BCS1"/>
    <property type="match status" value="1"/>
</dbReference>
<dbReference type="VEuPathDB" id="AmoebaDB:ACA1_140770"/>
<evidence type="ECO:0000313" key="16">
    <source>
        <dbReference type="EMBL" id="ELR12161.1"/>
    </source>
</evidence>
<dbReference type="Pfam" id="PF08740">
    <property type="entry name" value="BCS1_N"/>
    <property type="match status" value="1"/>
</dbReference>
<dbReference type="Gene3D" id="3.40.50.300">
    <property type="entry name" value="P-loop containing nucleotide triphosphate hydrolases"/>
    <property type="match status" value="1"/>
</dbReference>
<evidence type="ECO:0000256" key="3">
    <source>
        <dbReference type="ARBA" id="ARBA00022692"/>
    </source>
</evidence>
<proteinExistence type="inferred from homology"/>
<dbReference type="GeneID" id="14912642"/>
<dbReference type="InterPro" id="IPR057495">
    <property type="entry name" value="AAA_lid_BCS1"/>
</dbReference>
<dbReference type="SMART" id="SM00382">
    <property type="entry name" value="AAA"/>
    <property type="match status" value="1"/>
</dbReference>
<dbReference type="GO" id="GO:0005524">
    <property type="term" value="F:ATP binding"/>
    <property type="evidence" value="ECO:0007669"/>
    <property type="project" value="UniProtKB-KW"/>
</dbReference>
<dbReference type="STRING" id="1257118.L8GJ22"/>
<dbReference type="InterPro" id="IPR003959">
    <property type="entry name" value="ATPase_AAA_core"/>
</dbReference>
<feature type="domain" description="BCS1 N-terminal" evidence="15">
    <location>
        <begin position="23"/>
        <end position="215"/>
    </location>
</feature>
<dbReference type="OMA" id="NICCINI"/>
<evidence type="ECO:0000313" key="17">
    <source>
        <dbReference type="Proteomes" id="UP000011083"/>
    </source>
</evidence>
<keyword evidence="3 13" id="KW-0812">Transmembrane</keyword>
<dbReference type="InterPro" id="IPR003593">
    <property type="entry name" value="AAA+_ATPase"/>
</dbReference>
<dbReference type="KEGG" id="acan:ACA1_140770"/>
<gene>
    <name evidence="16" type="ORF">ACA1_140770</name>
</gene>
<dbReference type="OrthoDB" id="10251412at2759"/>
<comment type="subcellular location">
    <subcellularLocation>
        <location evidence="1">Mitochondrion inner membrane</location>
        <topology evidence="1">Single-pass membrane protein</topology>
    </subcellularLocation>
</comment>
<feature type="domain" description="AAA+ ATPase" evidence="14">
    <location>
        <begin position="246"/>
        <end position="388"/>
    </location>
</feature>
<keyword evidence="17" id="KW-1185">Reference proteome</keyword>
<dbReference type="InterPro" id="IPR027417">
    <property type="entry name" value="P-loop_NTPase"/>
</dbReference>
<keyword evidence="6" id="KW-0378">Hydrolase</keyword>
<keyword evidence="10 13" id="KW-0472">Membrane</keyword>
<dbReference type="Pfam" id="PF25426">
    <property type="entry name" value="AAA_lid_BCS1"/>
    <property type="match status" value="1"/>
</dbReference>
<evidence type="ECO:0000259" key="15">
    <source>
        <dbReference type="SMART" id="SM01024"/>
    </source>
</evidence>
<evidence type="ECO:0000256" key="5">
    <source>
        <dbReference type="ARBA" id="ARBA00022792"/>
    </source>
</evidence>
<evidence type="ECO:0000256" key="1">
    <source>
        <dbReference type="ARBA" id="ARBA00004434"/>
    </source>
</evidence>
<feature type="region of interest" description="Disordered" evidence="12">
    <location>
        <begin position="439"/>
        <end position="502"/>
    </location>
</feature>
<dbReference type="EMBL" id="KB008128">
    <property type="protein sequence ID" value="ELR12161.1"/>
    <property type="molecule type" value="Genomic_DNA"/>
</dbReference>
<evidence type="ECO:0000256" key="2">
    <source>
        <dbReference type="ARBA" id="ARBA00007448"/>
    </source>
</evidence>
<keyword evidence="5" id="KW-0999">Mitochondrion inner membrane</keyword>
<feature type="compositionally biased region" description="Basic and acidic residues" evidence="12">
    <location>
        <begin position="454"/>
        <end position="468"/>
    </location>
</feature>